<keyword evidence="2" id="KW-0808">Transferase</keyword>
<dbReference type="InterPro" id="IPR041698">
    <property type="entry name" value="Methyltransf_25"/>
</dbReference>
<name>A0A4R2CAU8_SHIGR</name>
<dbReference type="Gene3D" id="3.40.50.150">
    <property type="entry name" value="Vaccinia Virus protein VP39"/>
    <property type="match status" value="1"/>
</dbReference>
<reference evidence="2 3" key="1">
    <citation type="submission" date="2019-03" db="EMBL/GenBank/DDBJ databases">
        <title>Genomic Encyclopedia of Type Strains, Phase IV (KMG-IV): sequencing the most valuable type-strain genomes for metagenomic binning, comparative biology and taxonomic classification.</title>
        <authorList>
            <person name="Goeker M."/>
        </authorList>
    </citation>
    <scope>NUCLEOTIDE SEQUENCE [LARGE SCALE GENOMIC DNA]</scope>
    <source>
        <strain evidence="2 3">DSM 18401</strain>
    </source>
</reference>
<evidence type="ECO:0000313" key="3">
    <source>
        <dbReference type="Proteomes" id="UP000295351"/>
    </source>
</evidence>
<dbReference type="EMBL" id="SLVX01000025">
    <property type="protein sequence ID" value="TCN35949.1"/>
    <property type="molecule type" value="Genomic_DNA"/>
</dbReference>
<accession>A0A4R2CAU8</accession>
<proteinExistence type="predicted"/>
<keyword evidence="3" id="KW-1185">Reference proteome</keyword>
<dbReference type="Pfam" id="PF13649">
    <property type="entry name" value="Methyltransf_25"/>
    <property type="match status" value="1"/>
</dbReference>
<dbReference type="SUPFAM" id="SSF53335">
    <property type="entry name" value="S-adenosyl-L-methionine-dependent methyltransferases"/>
    <property type="match status" value="1"/>
</dbReference>
<organism evidence="2 3">
    <name type="scientific">Shinella granuli</name>
    <dbReference type="NCBI Taxonomy" id="323621"/>
    <lineage>
        <taxon>Bacteria</taxon>
        <taxon>Pseudomonadati</taxon>
        <taxon>Pseudomonadota</taxon>
        <taxon>Alphaproteobacteria</taxon>
        <taxon>Hyphomicrobiales</taxon>
        <taxon>Rhizobiaceae</taxon>
        <taxon>Shinella</taxon>
    </lineage>
</organism>
<dbReference type="CDD" id="cd02440">
    <property type="entry name" value="AdoMet_MTases"/>
    <property type="match status" value="1"/>
</dbReference>
<sequence>MENDWDRRFEGEDYLFGTEPNAFLASQAFRLEPGMKALAVADGEGRNGVWLAERGLDVVSIDASTVGLAKARELARRRGVTLETVLADLAEWEWEPEAYDLVVAIFVQFAPPELRRIMFEGFHTCLRPGGLLIMQGYRVEQLGYGTGGPPHADHLYTQDLLIRSFGHWEIRHLRAHDSAIEEGVGHSGMSALIDLVAEKARHDALPLPAIGAEHAELRVAAQASARPGADIAEAHP</sequence>
<protein>
    <submittedName>
        <fullName evidence="2">Methyltransferase family protein</fullName>
    </submittedName>
</protein>
<keyword evidence="2" id="KW-0489">Methyltransferase</keyword>
<evidence type="ECO:0000259" key="1">
    <source>
        <dbReference type="Pfam" id="PF13649"/>
    </source>
</evidence>
<dbReference type="Proteomes" id="UP000295351">
    <property type="component" value="Unassembled WGS sequence"/>
</dbReference>
<dbReference type="GO" id="GO:0008168">
    <property type="term" value="F:methyltransferase activity"/>
    <property type="evidence" value="ECO:0007669"/>
    <property type="project" value="UniProtKB-KW"/>
</dbReference>
<dbReference type="GO" id="GO:0032259">
    <property type="term" value="P:methylation"/>
    <property type="evidence" value="ECO:0007669"/>
    <property type="project" value="UniProtKB-KW"/>
</dbReference>
<gene>
    <name evidence="2" type="ORF">EV665_12519</name>
</gene>
<dbReference type="InterPro" id="IPR029063">
    <property type="entry name" value="SAM-dependent_MTases_sf"/>
</dbReference>
<dbReference type="AlphaFoldDB" id="A0A4R2CAU8"/>
<feature type="domain" description="Methyltransferase" evidence="1">
    <location>
        <begin position="38"/>
        <end position="130"/>
    </location>
</feature>
<evidence type="ECO:0000313" key="2">
    <source>
        <dbReference type="EMBL" id="TCN35949.1"/>
    </source>
</evidence>
<comment type="caution">
    <text evidence="2">The sequence shown here is derived from an EMBL/GenBank/DDBJ whole genome shotgun (WGS) entry which is preliminary data.</text>
</comment>